<reference evidence="3 4" key="1">
    <citation type="submission" date="2019-03" db="EMBL/GenBank/DDBJ databases">
        <authorList>
            <person name="Gaulin E."/>
            <person name="Dumas B."/>
        </authorList>
    </citation>
    <scope>NUCLEOTIDE SEQUENCE [LARGE SCALE GENOMIC DNA]</scope>
    <source>
        <strain evidence="3">CBS 568.67</strain>
    </source>
</reference>
<organism evidence="3 4">
    <name type="scientific">Aphanomyces stellatus</name>
    <dbReference type="NCBI Taxonomy" id="120398"/>
    <lineage>
        <taxon>Eukaryota</taxon>
        <taxon>Sar</taxon>
        <taxon>Stramenopiles</taxon>
        <taxon>Oomycota</taxon>
        <taxon>Saprolegniomycetes</taxon>
        <taxon>Saprolegniales</taxon>
        <taxon>Verrucalvaceae</taxon>
        <taxon>Aphanomyces</taxon>
    </lineage>
</organism>
<feature type="transmembrane region" description="Helical" evidence="1">
    <location>
        <begin position="502"/>
        <end position="520"/>
    </location>
</feature>
<dbReference type="SUPFAM" id="SSF103473">
    <property type="entry name" value="MFS general substrate transporter"/>
    <property type="match status" value="1"/>
</dbReference>
<evidence type="ECO:0000313" key="2">
    <source>
        <dbReference type="EMBL" id="KAF0698382.1"/>
    </source>
</evidence>
<sequence length="550" mass="60339">MSTIRSCLLRHWTVTPPIKSPQQIQAEKDLFCIPWFGGRFLSSSLIPFNRWILFGAAFLSQFCCGSLYAWSIYNAPIDTYIYNNPIEGKAVYAFYLACVLVGSAATLVGPWLERHGPQRGLVLGTTCFLMGYVVATVSLSYKSMLGVYLGYGVISGFGIGVNYITPASALIKWFPDMRGTAAGFAVGGFGASSILWSKVYLPAIDTFGLPSSFLFLGCLMSLVMFMCAIVMRTPPPGYTVGGVNIHGVHVETDDDVDCEMQVFPQHVNKDNLDSLHHVELCTPIAPDLEPVQEMDDTTRVTSHQVWLKQVQSATVLDSLCSVDFVGIHLALFGNIVFGLTIISRLSSMAQTIFHRTPTEASTLVSLNGIFTCTGQIVVPMLSDVLVRTCRVRPPLARKLVFLMASTIQIIIILTLPTVLRHQLYTVFRVQVWLLMICYGGAFGTVAAFLTDMFGAHNIGALHGCGLTAWSLAGLVGGLGFTLNYNHLVHESHYVPVEAFIENIHWILGLVVLGLVAVSVVRTNHHDRFATRYQFSLCGKLVIRFGQATSK</sequence>
<accession>A0A485KSA2</accession>
<keyword evidence="4" id="KW-1185">Reference proteome</keyword>
<reference evidence="2" key="2">
    <citation type="submission" date="2019-06" db="EMBL/GenBank/DDBJ databases">
        <title>Genomics analysis of Aphanomyces spp. identifies a new class of oomycete effector associated with host adaptation.</title>
        <authorList>
            <person name="Gaulin E."/>
        </authorList>
    </citation>
    <scope>NUCLEOTIDE SEQUENCE</scope>
    <source>
        <strain evidence="2">CBS 578.67</strain>
    </source>
</reference>
<feature type="transmembrane region" description="Helical" evidence="1">
    <location>
        <begin position="121"/>
        <end position="141"/>
    </location>
</feature>
<dbReference type="GO" id="GO:0022857">
    <property type="term" value="F:transmembrane transporter activity"/>
    <property type="evidence" value="ECO:0007669"/>
    <property type="project" value="InterPro"/>
</dbReference>
<evidence type="ECO:0000256" key="1">
    <source>
        <dbReference type="SAM" id="Phobius"/>
    </source>
</evidence>
<dbReference type="PANTHER" id="PTHR11360">
    <property type="entry name" value="MONOCARBOXYLATE TRANSPORTER"/>
    <property type="match status" value="1"/>
</dbReference>
<dbReference type="InterPro" id="IPR036259">
    <property type="entry name" value="MFS_trans_sf"/>
</dbReference>
<name>A0A485KSA2_9STRA</name>
<dbReference type="AlphaFoldDB" id="A0A485KSA2"/>
<dbReference type="OrthoDB" id="410267at2759"/>
<dbReference type="PANTHER" id="PTHR11360:SF317">
    <property type="entry name" value="MAJOR FACILITATOR SUPERFAMILY (MFS) PROFILE DOMAIN-CONTAINING PROTEIN-RELATED"/>
    <property type="match status" value="1"/>
</dbReference>
<evidence type="ECO:0000313" key="4">
    <source>
        <dbReference type="Proteomes" id="UP000332933"/>
    </source>
</evidence>
<keyword evidence="1" id="KW-0472">Membrane</keyword>
<feature type="transmembrane region" description="Helical" evidence="1">
    <location>
        <begin position="90"/>
        <end position="109"/>
    </location>
</feature>
<feature type="transmembrane region" description="Helical" evidence="1">
    <location>
        <begin position="51"/>
        <end position="70"/>
    </location>
</feature>
<feature type="transmembrane region" description="Helical" evidence="1">
    <location>
        <begin position="324"/>
        <end position="343"/>
    </location>
</feature>
<dbReference type="InterPro" id="IPR050327">
    <property type="entry name" value="Proton-linked_MCT"/>
</dbReference>
<keyword evidence="1" id="KW-0812">Transmembrane</keyword>
<feature type="transmembrane region" description="Helical" evidence="1">
    <location>
        <begin position="147"/>
        <end position="169"/>
    </location>
</feature>
<feature type="transmembrane region" description="Helical" evidence="1">
    <location>
        <begin position="431"/>
        <end position="449"/>
    </location>
</feature>
<evidence type="ECO:0000313" key="3">
    <source>
        <dbReference type="EMBL" id="VFT87852.1"/>
    </source>
</evidence>
<feature type="transmembrane region" description="Helical" evidence="1">
    <location>
        <begin position="461"/>
        <end position="482"/>
    </location>
</feature>
<dbReference type="Pfam" id="PF07690">
    <property type="entry name" value="MFS_1"/>
    <property type="match status" value="1"/>
</dbReference>
<dbReference type="Proteomes" id="UP000332933">
    <property type="component" value="Unassembled WGS sequence"/>
</dbReference>
<dbReference type="InterPro" id="IPR011701">
    <property type="entry name" value="MFS"/>
</dbReference>
<proteinExistence type="predicted"/>
<protein>
    <submittedName>
        <fullName evidence="3">Aste57867_10984 protein</fullName>
    </submittedName>
</protein>
<dbReference type="Gene3D" id="1.20.1250.20">
    <property type="entry name" value="MFS general substrate transporter like domains"/>
    <property type="match status" value="2"/>
</dbReference>
<dbReference type="EMBL" id="VJMH01005243">
    <property type="protein sequence ID" value="KAF0698382.1"/>
    <property type="molecule type" value="Genomic_DNA"/>
</dbReference>
<feature type="transmembrane region" description="Helical" evidence="1">
    <location>
        <begin position="181"/>
        <end position="201"/>
    </location>
</feature>
<feature type="transmembrane region" description="Helical" evidence="1">
    <location>
        <begin position="213"/>
        <end position="231"/>
    </location>
</feature>
<gene>
    <name evidence="3" type="primary">Aste57867_10984</name>
    <name evidence="2" type="ORF">As57867_010943</name>
    <name evidence="3" type="ORF">ASTE57867_10984</name>
</gene>
<dbReference type="CDD" id="cd17353">
    <property type="entry name" value="MFS_OFA_like"/>
    <property type="match status" value="1"/>
</dbReference>
<feature type="transmembrane region" description="Helical" evidence="1">
    <location>
        <begin position="398"/>
        <end position="419"/>
    </location>
</feature>
<dbReference type="EMBL" id="CAADRA010005264">
    <property type="protein sequence ID" value="VFT87852.1"/>
    <property type="molecule type" value="Genomic_DNA"/>
</dbReference>
<keyword evidence="1" id="KW-1133">Transmembrane helix</keyword>